<dbReference type="InterPro" id="IPR003731">
    <property type="entry name" value="Di-Nase_FeMo-co_biosynth"/>
</dbReference>
<dbReference type="Gene3D" id="3.30.420.130">
    <property type="entry name" value="Dinitrogenase iron-molybdenum cofactor biosynthesis domain"/>
    <property type="match status" value="1"/>
</dbReference>
<sequence length="128" mass="13571">MLEGKVAILAGGSTLESEVLVHFGVTPYFIIYDPATKKWEAAENPGAKLESSRGITAAEFLIGKGVKHVITVLIGPKPFETLTSHGVKLHPGVKLSVQQVIESIEKGNLQMPLKASTEPAHLGKEGGC</sequence>
<evidence type="ECO:0000259" key="1">
    <source>
        <dbReference type="Pfam" id="PF02579"/>
    </source>
</evidence>
<feature type="domain" description="Dinitrogenase iron-molybdenum cofactor biosynthesis" evidence="1">
    <location>
        <begin position="16"/>
        <end position="104"/>
    </location>
</feature>
<gene>
    <name evidence="2" type="ORF">V4D31_05940</name>
</gene>
<evidence type="ECO:0000313" key="2">
    <source>
        <dbReference type="EMBL" id="XCH47889.1"/>
    </source>
</evidence>
<dbReference type="EMBL" id="CP144374">
    <property type="protein sequence ID" value="XCH47889.1"/>
    <property type="molecule type" value="Genomic_DNA"/>
</dbReference>
<dbReference type="PANTHER" id="PTHR42983:SF1">
    <property type="entry name" value="IRON-MOLYBDENUM PROTEIN"/>
    <property type="match status" value="1"/>
</dbReference>
<dbReference type="InterPro" id="IPR036105">
    <property type="entry name" value="DiNase_FeMo-co_biosyn_sf"/>
</dbReference>
<name>A0AAU8GZE4_9BACT</name>
<reference evidence="2" key="1">
    <citation type="submission" date="2024-01" db="EMBL/GenBank/DDBJ databases">
        <title>The first autotrophic representatives of the genus Thermodesulfovibrio.</title>
        <authorList>
            <person name="Maltseva A.I."/>
            <person name="Elcheninov A.G."/>
            <person name="Kublanov I.V."/>
            <person name="Lebedinsky A.V."/>
            <person name="Frolov E.N."/>
        </authorList>
    </citation>
    <scope>NUCLEOTIDE SEQUENCE</scope>
    <source>
        <strain evidence="2">3462-1</strain>
    </source>
</reference>
<organism evidence="2">
    <name type="scientific">Thermodesulfovibrio obliviosus</name>
    <dbReference type="NCBI Taxonomy" id="3118332"/>
    <lineage>
        <taxon>Bacteria</taxon>
        <taxon>Pseudomonadati</taxon>
        <taxon>Nitrospirota</taxon>
        <taxon>Thermodesulfovibrionia</taxon>
        <taxon>Thermodesulfovibrionales</taxon>
        <taxon>Thermodesulfovibrionaceae</taxon>
        <taxon>Thermodesulfovibrio</taxon>
    </lineage>
</organism>
<dbReference type="PANTHER" id="PTHR42983">
    <property type="entry name" value="DINITROGENASE IRON-MOLYBDENUM COFACTOR PROTEIN-RELATED"/>
    <property type="match status" value="1"/>
</dbReference>
<protein>
    <submittedName>
        <fullName evidence="2">NifB/NifX family molybdenum-iron cluster-binding protein</fullName>
    </submittedName>
</protein>
<dbReference type="KEGG" id="tob:V4D31_05940"/>
<dbReference type="Pfam" id="PF02579">
    <property type="entry name" value="Nitro_FeMo-Co"/>
    <property type="match status" value="1"/>
</dbReference>
<accession>A0AAU8GZE4</accession>
<dbReference type="RefSeq" id="WP_353685547.1">
    <property type="nucleotide sequence ID" value="NZ_CP144374.1"/>
</dbReference>
<dbReference type="SUPFAM" id="SSF53146">
    <property type="entry name" value="Nitrogenase accessory factor-like"/>
    <property type="match status" value="1"/>
</dbReference>
<proteinExistence type="predicted"/>
<dbReference type="AlphaFoldDB" id="A0AAU8GZE4"/>